<evidence type="ECO:0000256" key="12">
    <source>
        <dbReference type="ARBA" id="ARBA00023136"/>
    </source>
</evidence>
<keyword evidence="10" id="KW-1133">Transmembrane helix</keyword>
<comment type="subcellular location">
    <subcellularLocation>
        <location evidence="2">Membrane</location>
        <topology evidence="2">Multi-pass membrane protein</topology>
    </subcellularLocation>
</comment>
<evidence type="ECO:0000256" key="3">
    <source>
        <dbReference type="ARBA" id="ARBA00012438"/>
    </source>
</evidence>
<proteinExistence type="predicted"/>
<dbReference type="OMA" id="CNANFAY"/>
<accession>A0A227JHS4</accession>
<dbReference type="SMART" id="SM00388">
    <property type="entry name" value="HisKA"/>
    <property type="match status" value="1"/>
</dbReference>
<evidence type="ECO:0000256" key="7">
    <source>
        <dbReference type="ARBA" id="ARBA00022741"/>
    </source>
</evidence>
<dbReference type="PANTHER" id="PTHR45569">
    <property type="entry name" value="SENSOR PROTEIN KDPD"/>
    <property type="match status" value="1"/>
</dbReference>
<gene>
    <name evidence="13" type="ORF">CA163_04620</name>
</gene>
<dbReference type="AlphaFoldDB" id="A0A227JHS4"/>
<dbReference type="GO" id="GO:0000155">
    <property type="term" value="F:phosphorelay sensor kinase activity"/>
    <property type="evidence" value="ECO:0007669"/>
    <property type="project" value="InterPro"/>
</dbReference>
<keyword evidence="12" id="KW-0472">Membrane</keyword>
<dbReference type="SUPFAM" id="SSF55874">
    <property type="entry name" value="ATPase domain of HSP90 chaperone/DNA topoisomerase II/histidine kinase"/>
    <property type="match status" value="1"/>
</dbReference>
<dbReference type="InterPro" id="IPR036097">
    <property type="entry name" value="HisK_dim/P_sf"/>
</dbReference>
<keyword evidence="6" id="KW-0812">Transmembrane</keyword>
<dbReference type="PRINTS" id="PR00344">
    <property type="entry name" value="BCTRLSENSOR"/>
</dbReference>
<keyword evidence="8 13" id="KW-0418">Kinase</keyword>
<keyword evidence="4" id="KW-0597">Phosphoprotein</keyword>
<dbReference type="InterPro" id="IPR003594">
    <property type="entry name" value="HATPase_dom"/>
</dbReference>
<dbReference type="InterPro" id="IPR052023">
    <property type="entry name" value="Histidine_kinase_KdpD"/>
</dbReference>
<evidence type="ECO:0000256" key="9">
    <source>
        <dbReference type="ARBA" id="ARBA00022840"/>
    </source>
</evidence>
<keyword evidence="5" id="KW-0808">Transferase</keyword>
<evidence type="ECO:0000256" key="5">
    <source>
        <dbReference type="ARBA" id="ARBA00022679"/>
    </source>
</evidence>
<evidence type="ECO:0000256" key="6">
    <source>
        <dbReference type="ARBA" id="ARBA00022692"/>
    </source>
</evidence>
<dbReference type="InterPro" id="IPR038318">
    <property type="entry name" value="KdpD_sf"/>
</dbReference>
<keyword evidence="7" id="KW-0547">Nucleotide-binding</keyword>
<dbReference type="InterPro" id="IPR003661">
    <property type="entry name" value="HisK_dim/P_dom"/>
</dbReference>
<dbReference type="InterPro" id="IPR036890">
    <property type="entry name" value="HATPase_C_sf"/>
</dbReference>
<comment type="catalytic activity">
    <reaction evidence="1">
        <text>ATP + protein L-histidine = ADP + protein N-phospho-L-histidine.</text>
        <dbReference type="EC" id="2.7.13.3"/>
    </reaction>
</comment>
<dbReference type="Gene3D" id="1.20.120.620">
    <property type="entry name" value="Backbone structure of the membrane domain of e. Coli histidine kinase receptor kdpd"/>
    <property type="match status" value="1"/>
</dbReference>
<sequence>MMYFMFAHWRDNTFLFSAIVIVGAVVASWLLDQLFDSTAAVLLILQLAVVVVAFQCNSRFAYAAAVIEALSFNFFFTTPRYSLQMFRPEDIFNLVVFMVVAFITSTFADLYRRQQGELKQTKLQNSILLSVSHDLRTPLATIIGTLTTLNEYMPKLNDLERKELLDSATSESHRLHQYIENLLQATKLQHGTLKITKKDEPIANIVRDAVSRLPNYTEKVSMNMDDSVGYLSVSRSLIEQAIFNVLDNAMRFSPENESVEVSLSKQGLSCVIDVRDMGIGITAEDAEKIFSLFYSGANNKSADSGTGMGLAVAKGIITAHQGEIQSMPVSEGTLIRIRLPLNQGAEQA</sequence>
<dbReference type="InterPro" id="IPR004358">
    <property type="entry name" value="Sig_transdc_His_kin-like_C"/>
</dbReference>
<name>A0A227JHS4_VIBPH</name>
<dbReference type="Pfam" id="PF00512">
    <property type="entry name" value="HisKA"/>
    <property type="match status" value="1"/>
</dbReference>
<evidence type="ECO:0000256" key="2">
    <source>
        <dbReference type="ARBA" id="ARBA00004141"/>
    </source>
</evidence>
<dbReference type="Gene3D" id="1.10.287.130">
    <property type="match status" value="1"/>
</dbReference>
<evidence type="ECO:0000256" key="8">
    <source>
        <dbReference type="ARBA" id="ARBA00022777"/>
    </source>
</evidence>
<evidence type="ECO:0000313" key="14">
    <source>
        <dbReference type="Proteomes" id="UP000214596"/>
    </source>
</evidence>
<dbReference type="GO" id="GO:0005524">
    <property type="term" value="F:ATP binding"/>
    <property type="evidence" value="ECO:0007669"/>
    <property type="project" value="UniProtKB-KW"/>
</dbReference>
<evidence type="ECO:0000256" key="10">
    <source>
        <dbReference type="ARBA" id="ARBA00022989"/>
    </source>
</evidence>
<keyword evidence="9" id="KW-0067">ATP-binding</keyword>
<evidence type="ECO:0000256" key="4">
    <source>
        <dbReference type="ARBA" id="ARBA00022553"/>
    </source>
</evidence>
<keyword evidence="11" id="KW-0902">Two-component regulatory system</keyword>
<evidence type="ECO:0000256" key="11">
    <source>
        <dbReference type="ARBA" id="ARBA00023012"/>
    </source>
</evidence>
<dbReference type="Pfam" id="PF02518">
    <property type="entry name" value="HATPase_c"/>
    <property type="match status" value="1"/>
</dbReference>
<evidence type="ECO:0000313" key="13">
    <source>
        <dbReference type="EMBL" id="OXE33994.1"/>
    </source>
</evidence>
<dbReference type="EC" id="2.7.13.3" evidence="3"/>
<dbReference type="EMBL" id="NIXT01000154">
    <property type="protein sequence ID" value="OXE33994.1"/>
    <property type="molecule type" value="Genomic_DNA"/>
</dbReference>
<organism evidence="13 14">
    <name type="scientific">Vibrio parahaemolyticus</name>
    <dbReference type="NCBI Taxonomy" id="670"/>
    <lineage>
        <taxon>Bacteria</taxon>
        <taxon>Pseudomonadati</taxon>
        <taxon>Pseudomonadota</taxon>
        <taxon>Gammaproteobacteria</taxon>
        <taxon>Vibrionales</taxon>
        <taxon>Vibrionaceae</taxon>
        <taxon>Vibrio</taxon>
    </lineage>
</organism>
<protein>
    <recommendedName>
        <fullName evidence="3">histidine kinase</fullName>
        <ecNumber evidence="3">2.7.13.3</ecNumber>
    </recommendedName>
</protein>
<dbReference type="CDD" id="cd00082">
    <property type="entry name" value="HisKA"/>
    <property type="match status" value="1"/>
</dbReference>
<dbReference type="InterPro" id="IPR025201">
    <property type="entry name" value="KdpD_TM"/>
</dbReference>
<dbReference type="GO" id="GO:0005886">
    <property type="term" value="C:plasma membrane"/>
    <property type="evidence" value="ECO:0007669"/>
    <property type="project" value="TreeGrafter"/>
</dbReference>
<dbReference type="Gene3D" id="3.30.565.10">
    <property type="entry name" value="Histidine kinase-like ATPase, C-terminal domain"/>
    <property type="match status" value="1"/>
</dbReference>
<dbReference type="Pfam" id="PF13493">
    <property type="entry name" value="DUF4118"/>
    <property type="match status" value="1"/>
</dbReference>
<dbReference type="SUPFAM" id="SSF47384">
    <property type="entry name" value="Homodimeric domain of signal transducing histidine kinase"/>
    <property type="match status" value="1"/>
</dbReference>
<dbReference type="OrthoDB" id="9806130at2"/>
<evidence type="ECO:0000256" key="1">
    <source>
        <dbReference type="ARBA" id="ARBA00000085"/>
    </source>
</evidence>
<comment type="caution">
    <text evidence="13">The sequence shown here is derived from an EMBL/GenBank/DDBJ whole genome shotgun (WGS) entry which is preliminary data.</text>
</comment>
<dbReference type="Proteomes" id="UP000214596">
    <property type="component" value="Unassembled WGS sequence"/>
</dbReference>
<dbReference type="PROSITE" id="PS50109">
    <property type="entry name" value="HIS_KIN"/>
    <property type="match status" value="1"/>
</dbReference>
<dbReference type="SMART" id="SM00387">
    <property type="entry name" value="HATPase_c"/>
    <property type="match status" value="1"/>
</dbReference>
<reference evidence="13 14" key="1">
    <citation type="journal article" date="2017" name="Appl. Environ. Microbiol.">
        <title>Parallel evolution of two clades of a major Atlantic endemic Vibrio parahaemolyticus pathogen lineage by independent acquisition of related pathogenicity islands.</title>
        <authorList>
            <person name="Xu F."/>
            <person name="Gonzalez-Escalona N."/>
            <person name="Drees K.P."/>
            <person name="Sebra R.P."/>
            <person name="Cooper V.S."/>
            <person name="Jones S.H."/>
            <person name="Whistler C.A."/>
        </authorList>
    </citation>
    <scope>NUCLEOTIDE SEQUENCE [LARGE SCALE GENOMIC DNA]</scope>
    <source>
        <strain evidence="13 14">MAVP-3</strain>
    </source>
</reference>
<dbReference type="InterPro" id="IPR005467">
    <property type="entry name" value="His_kinase_dom"/>
</dbReference>
<dbReference type="PANTHER" id="PTHR45569:SF1">
    <property type="entry name" value="SENSOR PROTEIN KDPD"/>
    <property type="match status" value="1"/>
</dbReference>